<feature type="transmembrane region" description="Helical" evidence="6">
    <location>
        <begin position="252"/>
        <end position="272"/>
    </location>
</feature>
<keyword evidence="3 6" id="KW-1133">Transmembrane helix</keyword>
<evidence type="ECO:0000313" key="8">
    <source>
        <dbReference type="EMBL" id="GJE85740.1"/>
    </source>
</evidence>
<dbReference type="Gene3D" id="1.20.1250.20">
    <property type="entry name" value="MFS general substrate transporter like domains"/>
    <property type="match status" value="1"/>
</dbReference>
<evidence type="ECO:0000259" key="7">
    <source>
        <dbReference type="PROSITE" id="PS50850"/>
    </source>
</evidence>
<dbReference type="Pfam" id="PF07690">
    <property type="entry name" value="MFS_1"/>
    <property type="match status" value="1"/>
</dbReference>
<dbReference type="Proteomes" id="UP000703269">
    <property type="component" value="Unassembled WGS sequence"/>
</dbReference>
<feature type="transmembrane region" description="Helical" evidence="6">
    <location>
        <begin position="328"/>
        <end position="347"/>
    </location>
</feature>
<evidence type="ECO:0000256" key="4">
    <source>
        <dbReference type="ARBA" id="ARBA00023136"/>
    </source>
</evidence>
<proteinExistence type="predicted"/>
<dbReference type="PANTHER" id="PTHR23502:SF173">
    <property type="entry name" value="MFS-MULTIDRUG-RESISTANCE TRANSPORTER-RELATED"/>
    <property type="match status" value="1"/>
</dbReference>
<organism evidence="8 9">
    <name type="scientific">Phanerochaete sordida</name>
    <dbReference type="NCBI Taxonomy" id="48140"/>
    <lineage>
        <taxon>Eukaryota</taxon>
        <taxon>Fungi</taxon>
        <taxon>Dikarya</taxon>
        <taxon>Basidiomycota</taxon>
        <taxon>Agaricomycotina</taxon>
        <taxon>Agaricomycetes</taxon>
        <taxon>Polyporales</taxon>
        <taxon>Phanerochaetaceae</taxon>
        <taxon>Phanerochaete</taxon>
    </lineage>
</organism>
<feature type="transmembrane region" description="Helical" evidence="6">
    <location>
        <begin position="132"/>
        <end position="150"/>
    </location>
</feature>
<dbReference type="PANTHER" id="PTHR23502">
    <property type="entry name" value="MAJOR FACILITATOR SUPERFAMILY"/>
    <property type="match status" value="1"/>
</dbReference>
<comment type="caution">
    <text evidence="8">The sequence shown here is derived from an EMBL/GenBank/DDBJ whole genome shotgun (WGS) entry which is preliminary data.</text>
</comment>
<gene>
    <name evidence="8" type="ORF">PsYK624_018190</name>
</gene>
<feature type="transmembrane region" description="Helical" evidence="6">
    <location>
        <begin position="409"/>
        <end position="428"/>
    </location>
</feature>
<keyword evidence="4 6" id="KW-0472">Membrane</keyword>
<feature type="region of interest" description="Disordered" evidence="5">
    <location>
        <begin position="1"/>
        <end position="67"/>
    </location>
</feature>
<dbReference type="PROSITE" id="PS50850">
    <property type="entry name" value="MFS"/>
    <property type="match status" value="1"/>
</dbReference>
<keyword evidence="2 6" id="KW-0812">Transmembrane</keyword>
<dbReference type="AlphaFoldDB" id="A0A9P3G110"/>
<feature type="compositionally biased region" description="Polar residues" evidence="5">
    <location>
        <begin position="7"/>
        <end position="39"/>
    </location>
</feature>
<feature type="region of interest" description="Disordered" evidence="5">
    <location>
        <begin position="532"/>
        <end position="551"/>
    </location>
</feature>
<feature type="transmembrane region" description="Helical" evidence="6">
    <location>
        <begin position="162"/>
        <end position="180"/>
    </location>
</feature>
<dbReference type="SUPFAM" id="SSF103473">
    <property type="entry name" value="MFS general substrate transporter"/>
    <property type="match status" value="1"/>
</dbReference>
<feature type="transmembrane region" description="Helical" evidence="6">
    <location>
        <begin position="221"/>
        <end position="246"/>
    </location>
</feature>
<feature type="transmembrane region" description="Helical" evidence="6">
    <location>
        <begin position="367"/>
        <end position="388"/>
    </location>
</feature>
<feature type="transmembrane region" description="Helical" evidence="6">
    <location>
        <begin position="95"/>
        <end position="112"/>
    </location>
</feature>
<feature type="compositionally biased region" description="Basic and acidic residues" evidence="5">
    <location>
        <begin position="542"/>
        <end position="551"/>
    </location>
</feature>
<dbReference type="FunFam" id="1.20.1250.20:FF:000011">
    <property type="entry name" value="MFS multidrug transporter, putative"/>
    <property type="match status" value="1"/>
</dbReference>
<feature type="transmembrane region" description="Helical" evidence="6">
    <location>
        <begin position="465"/>
        <end position="490"/>
    </location>
</feature>
<evidence type="ECO:0000256" key="6">
    <source>
        <dbReference type="SAM" id="Phobius"/>
    </source>
</evidence>
<feature type="transmembrane region" description="Helical" evidence="6">
    <location>
        <begin position="434"/>
        <end position="458"/>
    </location>
</feature>
<feature type="domain" description="Major facilitator superfamily (MFS) profile" evidence="7">
    <location>
        <begin position="97"/>
        <end position="551"/>
    </location>
</feature>
<accession>A0A9P3G110</accession>
<dbReference type="OrthoDB" id="9986881at2759"/>
<feature type="transmembrane region" description="Helical" evidence="6">
    <location>
        <begin position="502"/>
        <end position="521"/>
    </location>
</feature>
<protein>
    <submittedName>
        <fullName evidence="8">MFS general substrate transporter</fullName>
    </submittedName>
</protein>
<evidence type="ECO:0000256" key="5">
    <source>
        <dbReference type="SAM" id="MobiDB-lite"/>
    </source>
</evidence>
<name>A0A9P3G110_9APHY</name>
<evidence type="ECO:0000256" key="3">
    <source>
        <dbReference type="ARBA" id="ARBA00022989"/>
    </source>
</evidence>
<dbReference type="CDD" id="cd17323">
    <property type="entry name" value="MFS_Tpo1_MDR_like"/>
    <property type="match status" value="1"/>
</dbReference>
<sequence>MAHATLTVPTPISGPSTPVLSRPSTAVSVPYSQTSSTVASVHDEPLPEDDDDINSQFHEEAYGPEPGEKGYDNFEVRFAPDDPASPYNWSKLQRWYITLLGGILVLNATFSSSAPSGIVPEMMESLHFGEEVATLTISLFVGGYCVGPLLWGPMSETWGRKLPIVIAFVGYTAFQVGAALSPNTGALLVFRFLGGVFAAAPLVISGALISDMWDANTRGKALGFFTLAPFAGPAIGPTVSGFMAVAGVYWRWVYWVLAIFAGVCGLIFLFTVPETYTPYLLVQRAKKLRKETGDDRYWAPLERRKVTFAQRVEQTLLRPFKIFFREPMLIAVTMYMSFVYGCIYLLFEAYPIVFAEGHGFNAGVLGLMFLPLFVGGALAVFAYLAYWNPRYERLAREFAPSPVPPEYRLEYAMWAAPLFAISFFWFGWTSYPSVNYWAPMLAGGGLGFATVWIFLALFNYIIDAYLFVAASALAANTVMRSLFGAGFPLFATQMFNSLNPRWASTLLGLVAVVMGPIPFVLRKYGPTLRRKSKFAPTLPPKTEPKKADEAV</sequence>
<reference evidence="8 9" key="1">
    <citation type="submission" date="2021-08" db="EMBL/GenBank/DDBJ databases">
        <title>Draft Genome Sequence of Phanerochaete sordida strain YK-624.</title>
        <authorList>
            <person name="Mori T."/>
            <person name="Dohra H."/>
            <person name="Suzuki T."/>
            <person name="Kawagishi H."/>
            <person name="Hirai H."/>
        </authorList>
    </citation>
    <scope>NUCLEOTIDE SEQUENCE [LARGE SCALE GENOMIC DNA]</scope>
    <source>
        <strain evidence="8 9">YK-624</strain>
    </source>
</reference>
<evidence type="ECO:0000313" key="9">
    <source>
        <dbReference type="Proteomes" id="UP000703269"/>
    </source>
</evidence>
<feature type="transmembrane region" description="Helical" evidence="6">
    <location>
        <begin position="186"/>
        <end position="209"/>
    </location>
</feature>
<feature type="compositionally biased region" description="Basic and acidic residues" evidence="5">
    <location>
        <begin position="57"/>
        <end position="67"/>
    </location>
</feature>
<dbReference type="InterPro" id="IPR020846">
    <property type="entry name" value="MFS_dom"/>
</dbReference>
<evidence type="ECO:0000256" key="1">
    <source>
        <dbReference type="ARBA" id="ARBA00004141"/>
    </source>
</evidence>
<dbReference type="GO" id="GO:0022857">
    <property type="term" value="F:transmembrane transporter activity"/>
    <property type="evidence" value="ECO:0007669"/>
    <property type="project" value="InterPro"/>
</dbReference>
<comment type="subcellular location">
    <subcellularLocation>
        <location evidence="1">Membrane</location>
        <topology evidence="1">Multi-pass membrane protein</topology>
    </subcellularLocation>
</comment>
<dbReference type="InterPro" id="IPR011701">
    <property type="entry name" value="MFS"/>
</dbReference>
<dbReference type="GO" id="GO:0005886">
    <property type="term" value="C:plasma membrane"/>
    <property type="evidence" value="ECO:0007669"/>
    <property type="project" value="TreeGrafter"/>
</dbReference>
<dbReference type="EMBL" id="BPQB01000003">
    <property type="protein sequence ID" value="GJE85740.1"/>
    <property type="molecule type" value="Genomic_DNA"/>
</dbReference>
<evidence type="ECO:0000256" key="2">
    <source>
        <dbReference type="ARBA" id="ARBA00022692"/>
    </source>
</evidence>
<dbReference type="InterPro" id="IPR036259">
    <property type="entry name" value="MFS_trans_sf"/>
</dbReference>
<keyword evidence="9" id="KW-1185">Reference proteome</keyword>